<feature type="compositionally biased region" description="Basic and acidic residues" evidence="1">
    <location>
        <begin position="138"/>
        <end position="147"/>
    </location>
</feature>
<gene>
    <name evidence="2" type="ORF">FNH06_07375</name>
</gene>
<dbReference type="EMBL" id="VJZA01000008">
    <property type="protein sequence ID" value="TVT24026.1"/>
    <property type="molecule type" value="Genomic_DNA"/>
</dbReference>
<organism evidence="2 3">
    <name type="scientific">Amycolatopsis acidiphila</name>
    <dbReference type="NCBI Taxonomy" id="715473"/>
    <lineage>
        <taxon>Bacteria</taxon>
        <taxon>Bacillati</taxon>
        <taxon>Actinomycetota</taxon>
        <taxon>Actinomycetes</taxon>
        <taxon>Pseudonocardiales</taxon>
        <taxon>Pseudonocardiaceae</taxon>
        <taxon>Amycolatopsis</taxon>
    </lineage>
</organism>
<protein>
    <submittedName>
        <fullName evidence="2">Uncharacterized protein</fullName>
    </submittedName>
</protein>
<feature type="compositionally biased region" description="Basic and acidic residues" evidence="1">
    <location>
        <begin position="1"/>
        <end position="16"/>
    </location>
</feature>
<accession>A0A558AIC4</accession>
<feature type="region of interest" description="Disordered" evidence="1">
    <location>
        <begin position="58"/>
        <end position="80"/>
    </location>
</feature>
<comment type="caution">
    <text evidence="2">The sequence shown here is derived from an EMBL/GenBank/DDBJ whole genome shotgun (WGS) entry which is preliminary data.</text>
</comment>
<feature type="region of interest" description="Disordered" evidence="1">
    <location>
        <begin position="125"/>
        <end position="162"/>
    </location>
</feature>
<evidence type="ECO:0000313" key="3">
    <source>
        <dbReference type="Proteomes" id="UP000318578"/>
    </source>
</evidence>
<evidence type="ECO:0000313" key="2">
    <source>
        <dbReference type="EMBL" id="TVT24026.1"/>
    </source>
</evidence>
<reference evidence="2 3" key="1">
    <citation type="submission" date="2019-07" db="EMBL/GenBank/DDBJ databases">
        <title>New species of Amycolatopsis and Streptomyces.</title>
        <authorList>
            <person name="Duangmal K."/>
            <person name="Teo W.F.A."/>
            <person name="Lipun K."/>
        </authorList>
    </citation>
    <scope>NUCLEOTIDE SEQUENCE [LARGE SCALE GENOMIC DNA]</scope>
    <source>
        <strain evidence="2 3">JCM 30562</strain>
    </source>
</reference>
<name>A0A558AIC4_9PSEU</name>
<sequence>MVKEPNRETDGPDRGAVRMVPYGSGYRNGGRVSTFPGHKGAVVNDNSTLKDELAVVHTGDTPSSGRAVRRSGRAHWRRREGAEVTLGRPLRRDVRFEIPADGTDTSGPTRGRFFLDRPHHRRLAVSRNTWSRSTTRGRPPDRRKAEVTDFWSRSGPFTLPNG</sequence>
<dbReference type="AlphaFoldDB" id="A0A558AIC4"/>
<feature type="compositionally biased region" description="Polar residues" evidence="1">
    <location>
        <begin position="126"/>
        <end position="136"/>
    </location>
</feature>
<dbReference type="Proteomes" id="UP000318578">
    <property type="component" value="Unassembled WGS sequence"/>
</dbReference>
<feature type="region of interest" description="Disordered" evidence="1">
    <location>
        <begin position="1"/>
        <end position="38"/>
    </location>
</feature>
<keyword evidence="3" id="KW-1185">Reference proteome</keyword>
<feature type="compositionally biased region" description="Basic residues" evidence="1">
    <location>
        <begin position="67"/>
        <end position="78"/>
    </location>
</feature>
<evidence type="ECO:0000256" key="1">
    <source>
        <dbReference type="SAM" id="MobiDB-lite"/>
    </source>
</evidence>
<proteinExistence type="predicted"/>